<evidence type="ECO:0000256" key="4">
    <source>
        <dbReference type="ARBA" id="ARBA00007483"/>
    </source>
</evidence>
<evidence type="ECO:0000256" key="11">
    <source>
        <dbReference type="ARBA" id="ARBA00023180"/>
    </source>
</evidence>
<evidence type="ECO:0000256" key="9">
    <source>
        <dbReference type="ARBA" id="ARBA00022729"/>
    </source>
</evidence>
<accession>A0A9W9VXQ8</accession>
<keyword evidence="11" id="KW-0325">Glycoprotein</keyword>
<feature type="domain" description="Glycoside hydrolase family 2 immunoglobulin-like beta-sandwich" evidence="17">
    <location>
        <begin position="241"/>
        <end position="331"/>
    </location>
</feature>
<keyword evidence="10" id="KW-0378">Hydrolase</keyword>
<keyword evidence="14" id="KW-0624">Polysaccharide degradation</keyword>
<evidence type="ECO:0000256" key="15">
    <source>
        <dbReference type="ARBA" id="ARBA00031061"/>
    </source>
</evidence>
<evidence type="ECO:0000256" key="7">
    <source>
        <dbReference type="ARBA" id="ARBA00021795"/>
    </source>
</evidence>
<keyword evidence="12" id="KW-0119">Carbohydrate metabolism</keyword>
<keyword evidence="22" id="KW-1185">Reference proteome</keyword>
<dbReference type="GO" id="GO:0000272">
    <property type="term" value="P:polysaccharide catabolic process"/>
    <property type="evidence" value="ECO:0007669"/>
    <property type="project" value="UniProtKB-KW"/>
</dbReference>
<feature type="domain" description="Beta-mannosidase-like galactose-binding" evidence="20">
    <location>
        <begin position="27"/>
        <end position="199"/>
    </location>
</feature>
<dbReference type="Pfam" id="PF00703">
    <property type="entry name" value="Glyco_hydro_2"/>
    <property type="match status" value="1"/>
</dbReference>
<keyword evidence="8" id="KW-0964">Secreted</keyword>
<dbReference type="InterPro" id="IPR013783">
    <property type="entry name" value="Ig-like_fold"/>
</dbReference>
<dbReference type="PANTHER" id="PTHR43730">
    <property type="entry name" value="BETA-MANNOSIDASE"/>
    <property type="match status" value="1"/>
</dbReference>
<dbReference type="GO" id="GO:0004567">
    <property type="term" value="F:beta-mannosidase activity"/>
    <property type="evidence" value="ECO:0007669"/>
    <property type="project" value="UniProtKB-EC"/>
</dbReference>
<dbReference type="InterPro" id="IPR008979">
    <property type="entry name" value="Galactose-bd-like_sf"/>
</dbReference>
<feature type="chain" id="PRO_5040782656" description="Beta-mannosidase A" evidence="16">
    <location>
        <begin position="17"/>
        <end position="900"/>
    </location>
</feature>
<dbReference type="OrthoDB" id="2866996at2759"/>
<dbReference type="FunFam" id="2.60.40.10:FF:001511">
    <property type="entry name" value="Beta-mannosidase A"/>
    <property type="match status" value="1"/>
</dbReference>
<dbReference type="SUPFAM" id="SSF51445">
    <property type="entry name" value="(Trans)glycosidases"/>
    <property type="match status" value="1"/>
</dbReference>
<evidence type="ECO:0000259" key="17">
    <source>
        <dbReference type="Pfam" id="PF00703"/>
    </source>
</evidence>
<dbReference type="Pfam" id="PF17753">
    <property type="entry name" value="Ig_mannosidase"/>
    <property type="match status" value="1"/>
</dbReference>
<evidence type="ECO:0000259" key="18">
    <source>
        <dbReference type="Pfam" id="PF17753"/>
    </source>
</evidence>
<protein>
    <recommendedName>
        <fullName evidence="7">Beta-mannosidase A</fullName>
        <ecNumber evidence="6">3.2.1.25</ecNumber>
    </recommendedName>
    <alternativeName>
        <fullName evidence="15">Mannanase A</fullName>
    </alternativeName>
</protein>
<evidence type="ECO:0000256" key="8">
    <source>
        <dbReference type="ARBA" id="ARBA00022525"/>
    </source>
</evidence>
<keyword evidence="9 16" id="KW-0732">Signal</keyword>
<dbReference type="RefSeq" id="XP_056487025.1">
    <property type="nucleotide sequence ID" value="XM_056631474.1"/>
</dbReference>
<evidence type="ECO:0000313" key="21">
    <source>
        <dbReference type="EMBL" id="KAJ5391347.1"/>
    </source>
</evidence>
<feature type="domain" description="Mannosidase Ig/CBM-like" evidence="19">
    <location>
        <begin position="721"/>
        <end position="778"/>
    </location>
</feature>
<dbReference type="SUPFAM" id="SSF49303">
    <property type="entry name" value="beta-Galactosidase/glucuronidase domain"/>
    <property type="match status" value="1"/>
</dbReference>
<evidence type="ECO:0000256" key="12">
    <source>
        <dbReference type="ARBA" id="ARBA00023277"/>
    </source>
</evidence>
<keyword evidence="13" id="KW-0326">Glycosidase</keyword>
<gene>
    <name evidence="21" type="ORF">N7509_006837</name>
</gene>
<dbReference type="Gene3D" id="3.20.20.80">
    <property type="entry name" value="Glycosidases"/>
    <property type="match status" value="1"/>
</dbReference>
<dbReference type="AlphaFoldDB" id="A0A9W9VXQ8"/>
<proteinExistence type="inferred from homology"/>
<name>A0A9W9VXQ8_9EURO</name>
<evidence type="ECO:0000259" key="20">
    <source>
        <dbReference type="Pfam" id="PF22666"/>
    </source>
</evidence>
<dbReference type="Gene3D" id="2.60.120.260">
    <property type="entry name" value="Galactose-binding domain-like"/>
    <property type="match status" value="1"/>
</dbReference>
<reference evidence="21" key="1">
    <citation type="submission" date="2022-12" db="EMBL/GenBank/DDBJ databases">
        <authorList>
            <person name="Petersen C."/>
        </authorList>
    </citation>
    <scope>NUCLEOTIDE SEQUENCE</scope>
    <source>
        <strain evidence="21">IBT 29677</strain>
    </source>
</reference>
<evidence type="ECO:0000256" key="2">
    <source>
        <dbReference type="ARBA" id="ARBA00004613"/>
    </source>
</evidence>
<dbReference type="Pfam" id="PF22666">
    <property type="entry name" value="Glyco_hydro_2_N2"/>
    <property type="match status" value="1"/>
</dbReference>
<dbReference type="GeneID" id="81370454"/>
<feature type="domain" description="Beta-mannosidase Ig-fold" evidence="18">
    <location>
        <begin position="828"/>
        <end position="879"/>
    </location>
</feature>
<dbReference type="Proteomes" id="UP001147747">
    <property type="component" value="Unassembled WGS sequence"/>
</dbReference>
<evidence type="ECO:0000256" key="5">
    <source>
        <dbReference type="ARBA" id="ARBA00011738"/>
    </source>
</evidence>
<evidence type="ECO:0000259" key="19">
    <source>
        <dbReference type="Pfam" id="PF17786"/>
    </source>
</evidence>
<evidence type="ECO:0000256" key="3">
    <source>
        <dbReference type="ARBA" id="ARBA00004740"/>
    </source>
</evidence>
<dbReference type="EC" id="3.2.1.25" evidence="6"/>
<dbReference type="InterPro" id="IPR054593">
    <property type="entry name" value="Beta-mannosidase-like_N2"/>
</dbReference>
<evidence type="ECO:0000256" key="16">
    <source>
        <dbReference type="SAM" id="SignalP"/>
    </source>
</evidence>
<dbReference type="InterPro" id="IPR017853">
    <property type="entry name" value="GH"/>
</dbReference>
<evidence type="ECO:0000256" key="10">
    <source>
        <dbReference type="ARBA" id="ARBA00022801"/>
    </source>
</evidence>
<dbReference type="InterPro" id="IPR041447">
    <property type="entry name" value="Mannosidase_ig"/>
</dbReference>
<dbReference type="InterPro" id="IPR036156">
    <property type="entry name" value="Beta-gal/glucu_dom_sf"/>
</dbReference>
<dbReference type="InterPro" id="IPR006102">
    <property type="entry name" value="Ig-like_GH2"/>
</dbReference>
<feature type="signal peptide" evidence="16">
    <location>
        <begin position="1"/>
        <end position="16"/>
    </location>
</feature>
<comment type="pathway">
    <text evidence="3">Glycan metabolism; N-glycan degradation.</text>
</comment>
<dbReference type="SUPFAM" id="SSF49785">
    <property type="entry name" value="Galactose-binding domain-like"/>
    <property type="match status" value="1"/>
</dbReference>
<evidence type="ECO:0000256" key="14">
    <source>
        <dbReference type="ARBA" id="ARBA00023326"/>
    </source>
</evidence>
<dbReference type="InterPro" id="IPR050887">
    <property type="entry name" value="Beta-mannosidase_GH2"/>
</dbReference>
<evidence type="ECO:0000313" key="22">
    <source>
        <dbReference type="Proteomes" id="UP001147747"/>
    </source>
</evidence>
<dbReference type="InterPro" id="IPR041625">
    <property type="entry name" value="Beta-mannosidase_Ig"/>
</dbReference>
<dbReference type="GO" id="GO:0005576">
    <property type="term" value="C:extracellular region"/>
    <property type="evidence" value="ECO:0007669"/>
    <property type="project" value="UniProtKB-SubCell"/>
</dbReference>
<comment type="subunit">
    <text evidence="5">Homodimer.</text>
</comment>
<comment type="caution">
    <text evidence="21">The sequence shown here is derived from an EMBL/GenBank/DDBJ whole genome shotgun (WGS) entry which is preliminary data.</text>
</comment>
<comment type="catalytic activity">
    <reaction evidence="1">
        <text>Hydrolysis of terminal, non-reducing beta-D-mannose residues in beta-D-mannosides.</text>
        <dbReference type="EC" id="3.2.1.25"/>
    </reaction>
</comment>
<sequence>MKTLSYILLLARAAVSQNVIDLGNKNWTLTGPNITVPGSAPSQAHLDLFAAGVIGDPLYGENDTELLWVQRSNWTYSTVISNLGQTEDFSTWLIFDGLDTFASIEFCNQFIGNTDNQFRQWYFDVTDIARSCKDEPKLSLNFGSATKIVKEIAENGDPLLNSADGAPTEEFCCKEYMRKEQSDFGWDWAPKIAPAGIWQPARVVQLDSASPVYVRNALIDIFRKGQMNNIPPDQSQPWIFNVSLDYLGTLPRESSLHVFLDDARGKFILDRPLENTYQSTNTIEGSITIDPKLVDLWWPIGLGSQPLYKATIKILHGEKTISEINRRVGFRTVVLNLLPVTEEQQAQGIAPGSNFHFEVNGHEFYAKGSNLVPPDVFWPRVNETKIRNLFEAVVVGNQNMLRVWSSGAYLPSWIYDIADEMGIFLWSEFEFSDAEYPANSSYLAQYEEEATYQVRRVNHHPSLALWVGGNELEQIMLSYFFDPESPGTLLREYEHIFLELLIGAVYSNTKSIGYIPSSTYNGFLSLNFSSTMPQLPRYHNTSGPGYIYADTDTYNYDASQAFNLSSYPIGRFATEFGFISMPSVYSWKQAIPYDQLFMSSDMVIHHNRHYPFGGPANATDRELSVLGLEEMTAAVQNCAWCWTTQVFQADYYTSELAFYRRGSGMPQRNLGSLYWQLEDLWAAPTWSSIEPDGRWKVLFYRAKDIFQPVIGHSFYNSTTGDLEAWVMSDLWSPVSGTAKLSWMDWSGKPLSGSNKPISKTIPFTVGAINSTRVFKTNLLRDYIDLDFSNSLLRVDISGDGVTPNESQKKTYEHISFFHPESLGKAKIQDPKIRVSHFAGAHNFRVEAKGGVAAWVWLDHPLGVQGYFSDNGFWLARGKQECPIYSQERLDKRRMGGGCSS</sequence>
<dbReference type="Pfam" id="PF17786">
    <property type="entry name" value="Mannosidase_ig"/>
    <property type="match status" value="1"/>
</dbReference>
<organism evidence="21 22">
    <name type="scientific">Penicillium cosmopolitanum</name>
    <dbReference type="NCBI Taxonomy" id="1131564"/>
    <lineage>
        <taxon>Eukaryota</taxon>
        <taxon>Fungi</taxon>
        <taxon>Dikarya</taxon>
        <taxon>Ascomycota</taxon>
        <taxon>Pezizomycotina</taxon>
        <taxon>Eurotiomycetes</taxon>
        <taxon>Eurotiomycetidae</taxon>
        <taxon>Eurotiales</taxon>
        <taxon>Aspergillaceae</taxon>
        <taxon>Penicillium</taxon>
    </lineage>
</organism>
<reference evidence="21" key="2">
    <citation type="journal article" date="2023" name="IMA Fungus">
        <title>Comparative genomic study of the Penicillium genus elucidates a diverse pangenome and 15 lateral gene transfer events.</title>
        <authorList>
            <person name="Petersen C."/>
            <person name="Sorensen T."/>
            <person name="Nielsen M.R."/>
            <person name="Sondergaard T.E."/>
            <person name="Sorensen J.L."/>
            <person name="Fitzpatrick D.A."/>
            <person name="Frisvad J.C."/>
            <person name="Nielsen K.L."/>
        </authorList>
    </citation>
    <scope>NUCLEOTIDE SEQUENCE</scope>
    <source>
        <strain evidence="21">IBT 29677</strain>
    </source>
</reference>
<dbReference type="Gene3D" id="2.60.40.10">
    <property type="entry name" value="Immunoglobulins"/>
    <property type="match status" value="3"/>
</dbReference>
<dbReference type="EMBL" id="JAPZBU010000008">
    <property type="protein sequence ID" value="KAJ5391347.1"/>
    <property type="molecule type" value="Genomic_DNA"/>
</dbReference>
<evidence type="ECO:0000256" key="13">
    <source>
        <dbReference type="ARBA" id="ARBA00023295"/>
    </source>
</evidence>
<evidence type="ECO:0000256" key="6">
    <source>
        <dbReference type="ARBA" id="ARBA00012754"/>
    </source>
</evidence>
<comment type="subcellular location">
    <subcellularLocation>
        <location evidence="2">Secreted</location>
    </subcellularLocation>
</comment>
<evidence type="ECO:0000256" key="1">
    <source>
        <dbReference type="ARBA" id="ARBA00000829"/>
    </source>
</evidence>
<comment type="similarity">
    <text evidence="4">Belongs to the glycosyl hydrolase 2 family. Beta-mannosidase A subfamily.</text>
</comment>
<dbReference type="PANTHER" id="PTHR43730:SF5">
    <property type="entry name" value="BETA-MANNOSIDASE A"/>
    <property type="match status" value="1"/>
</dbReference>
<dbReference type="GO" id="GO:0006516">
    <property type="term" value="P:glycoprotein catabolic process"/>
    <property type="evidence" value="ECO:0007669"/>
    <property type="project" value="TreeGrafter"/>
</dbReference>